<evidence type="ECO:0000259" key="2">
    <source>
        <dbReference type="Pfam" id="PF01613"/>
    </source>
</evidence>
<proteinExistence type="inferred from homology"/>
<evidence type="ECO:0000256" key="1">
    <source>
        <dbReference type="ARBA" id="ARBA00038054"/>
    </source>
</evidence>
<dbReference type="SUPFAM" id="SSF50475">
    <property type="entry name" value="FMN-binding split barrel"/>
    <property type="match status" value="1"/>
</dbReference>
<dbReference type="STRING" id="229921.ADN01_09450"/>
<dbReference type="InterPro" id="IPR052174">
    <property type="entry name" value="Flavoredoxin"/>
</dbReference>
<evidence type="ECO:0000313" key="3">
    <source>
        <dbReference type="EMBL" id="KPL81805.1"/>
    </source>
</evidence>
<dbReference type="Pfam" id="PF01613">
    <property type="entry name" value="Flavin_Reduct"/>
    <property type="match status" value="1"/>
</dbReference>
<dbReference type="EMBL" id="LGCM01000035">
    <property type="protein sequence ID" value="KPL81805.1"/>
    <property type="molecule type" value="Genomic_DNA"/>
</dbReference>
<keyword evidence="4" id="KW-1185">Reference proteome</keyword>
<dbReference type="GO" id="GO:0010181">
    <property type="term" value="F:FMN binding"/>
    <property type="evidence" value="ECO:0007669"/>
    <property type="project" value="InterPro"/>
</dbReference>
<sequence length="184" mass="20855">MRPELEGKMSVKPIQVEDWLLRCCSLWGKDWLLLTAGDFASGKFNAMTVGWGSFGRMWNKPFAQVVVRPTRYTFEFMEKYDTFTLCAFPMQYHEALNLLGTRSGRDGDKIAAAGLTPVAASSVAAPAFAEAELVVECRKQYWDDMDPARFIADDIARHYSLKDYHRIYFGEILAVLGTEKYQAA</sequence>
<evidence type="ECO:0000313" key="4">
    <source>
        <dbReference type="Proteomes" id="UP000050501"/>
    </source>
</evidence>
<protein>
    <recommendedName>
        <fullName evidence="2">Flavin reductase like domain-containing protein</fullName>
    </recommendedName>
</protein>
<dbReference type="GO" id="GO:0016646">
    <property type="term" value="F:oxidoreductase activity, acting on the CH-NH group of donors, NAD or NADP as acceptor"/>
    <property type="evidence" value="ECO:0007669"/>
    <property type="project" value="UniProtKB-ARBA"/>
</dbReference>
<reference evidence="3 4" key="1">
    <citation type="submission" date="2015-07" db="EMBL/GenBank/DDBJ databases">
        <title>Genome sequence of Levilinea saccharolytica DSM 16555.</title>
        <authorList>
            <person name="Hemp J."/>
            <person name="Ward L.M."/>
            <person name="Pace L.A."/>
            <person name="Fischer W.W."/>
        </authorList>
    </citation>
    <scope>NUCLEOTIDE SEQUENCE [LARGE SCALE GENOMIC DNA]</scope>
    <source>
        <strain evidence="3 4">KIBI-1</strain>
    </source>
</reference>
<dbReference type="InterPro" id="IPR002563">
    <property type="entry name" value="Flavin_Rdtase-like_dom"/>
</dbReference>
<gene>
    <name evidence="3" type="ORF">ADN01_09450</name>
</gene>
<accession>A0A0P6XQU0</accession>
<feature type="domain" description="Flavin reductase like" evidence="2">
    <location>
        <begin position="34"/>
        <end position="141"/>
    </location>
</feature>
<comment type="caution">
    <text evidence="3">The sequence shown here is derived from an EMBL/GenBank/DDBJ whole genome shotgun (WGS) entry which is preliminary data.</text>
</comment>
<dbReference type="PANTHER" id="PTHR43567:SF5">
    <property type="entry name" value="HYPOTHETICAL CYTOSOLIC PROTEIN"/>
    <property type="match status" value="1"/>
</dbReference>
<dbReference type="Gene3D" id="2.30.110.10">
    <property type="entry name" value="Electron Transport, Fmn-binding Protein, Chain A"/>
    <property type="match status" value="1"/>
</dbReference>
<comment type="similarity">
    <text evidence="1">Belongs to the flavoredoxin family.</text>
</comment>
<dbReference type="PANTHER" id="PTHR43567">
    <property type="entry name" value="FLAVOREDOXIN-RELATED-RELATED"/>
    <property type="match status" value="1"/>
</dbReference>
<dbReference type="Proteomes" id="UP000050501">
    <property type="component" value="Unassembled WGS sequence"/>
</dbReference>
<name>A0A0P6XQU0_9CHLR</name>
<dbReference type="InterPro" id="IPR012349">
    <property type="entry name" value="Split_barrel_FMN-bd"/>
</dbReference>
<dbReference type="AlphaFoldDB" id="A0A0P6XQU0"/>
<organism evidence="3 4">
    <name type="scientific">Levilinea saccharolytica</name>
    <dbReference type="NCBI Taxonomy" id="229921"/>
    <lineage>
        <taxon>Bacteria</taxon>
        <taxon>Bacillati</taxon>
        <taxon>Chloroflexota</taxon>
        <taxon>Anaerolineae</taxon>
        <taxon>Anaerolineales</taxon>
        <taxon>Anaerolineaceae</taxon>
        <taxon>Levilinea</taxon>
    </lineage>
</organism>